<dbReference type="InterPro" id="IPR005162">
    <property type="entry name" value="Retrotrans_gag_dom"/>
</dbReference>
<feature type="compositionally biased region" description="Polar residues" evidence="2">
    <location>
        <begin position="61"/>
        <end position="73"/>
    </location>
</feature>
<reference evidence="5 6" key="1">
    <citation type="submission" date="2018-04" db="EMBL/GenBank/DDBJ databases">
        <authorList>
            <person name="Vogel A."/>
        </authorList>
    </citation>
    <scope>NUCLEOTIDE SEQUENCE [LARGE SCALE GENOMIC DNA]</scope>
</reference>
<proteinExistence type="predicted"/>
<gene>
    <name evidence="5" type="ORF">CCAM_LOCUS30156</name>
</gene>
<evidence type="ECO:0000256" key="3">
    <source>
        <dbReference type="SAM" id="Phobius"/>
    </source>
</evidence>
<accession>A0A484MHT7</accession>
<keyword evidence="3" id="KW-0812">Transmembrane</keyword>
<evidence type="ECO:0000313" key="5">
    <source>
        <dbReference type="EMBL" id="VFQ88380.1"/>
    </source>
</evidence>
<feature type="domain" description="Retrotransposon gag" evidence="4">
    <location>
        <begin position="117"/>
        <end position="211"/>
    </location>
</feature>
<feature type="coiled-coil region" evidence="1">
    <location>
        <begin position="10"/>
        <end position="37"/>
    </location>
</feature>
<name>A0A484MHT7_9ASTE</name>
<feature type="compositionally biased region" description="Acidic residues" evidence="2">
    <location>
        <begin position="44"/>
        <end position="53"/>
    </location>
</feature>
<dbReference type="AlphaFoldDB" id="A0A484MHT7"/>
<keyword evidence="1" id="KW-0175">Coiled coil</keyword>
<keyword evidence="3" id="KW-0472">Membrane</keyword>
<feature type="transmembrane region" description="Helical" evidence="3">
    <location>
        <begin position="213"/>
        <end position="230"/>
    </location>
</feature>
<keyword evidence="3" id="KW-1133">Transmembrane helix</keyword>
<feature type="region of interest" description="Disordered" evidence="2">
    <location>
        <begin position="41"/>
        <end position="73"/>
    </location>
</feature>
<keyword evidence="6" id="KW-1185">Reference proteome</keyword>
<evidence type="ECO:0000313" key="6">
    <source>
        <dbReference type="Proteomes" id="UP000595140"/>
    </source>
</evidence>
<evidence type="ECO:0000256" key="1">
    <source>
        <dbReference type="SAM" id="Coils"/>
    </source>
</evidence>
<organism evidence="5 6">
    <name type="scientific">Cuscuta campestris</name>
    <dbReference type="NCBI Taxonomy" id="132261"/>
    <lineage>
        <taxon>Eukaryota</taxon>
        <taxon>Viridiplantae</taxon>
        <taxon>Streptophyta</taxon>
        <taxon>Embryophyta</taxon>
        <taxon>Tracheophyta</taxon>
        <taxon>Spermatophyta</taxon>
        <taxon>Magnoliopsida</taxon>
        <taxon>eudicotyledons</taxon>
        <taxon>Gunneridae</taxon>
        <taxon>Pentapetalae</taxon>
        <taxon>asterids</taxon>
        <taxon>lamiids</taxon>
        <taxon>Solanales</taxon>
        <taxon>Convolvulaceae</taxon>
        <taxon>Cuscuteae</taxon>
        <taxon>Cuscuta</taxon>
        <taxon>Cuscuta subgen. Grammica</taxon>
        <taxon>Cuscuta sect. Cleistogrammica</taxon>
    </lineage>
</organism>
<evidence type="ECO:0000259" key="4">
    <source>
        <dbReference type="Pfam" id="PF03732"/>
    </source>
</evidence>
<dbReference type="EMBL" id="OOIL02003569">
    <property type="protein sequence ID" value="VFQ88380.1"/>
    <property type="molecule type" value="Genomic_DNA"/>
</dbReference>
<dbReference type="Proteomes" id="UP000595140">
    <property type="component" value="Unassembled WGS sequence"/>
</dbReference>
<evidence type="ECO:0000256" key="2">
    <source>
        <dbReference type="SAM" id="MobiDB-lite"/>
    </source>
</evidence>
<dbReference type="Pfam" id="PF03732">
    <property type="entry name" value="Retrotrans_gag"/>
    <property type="match status" value="1"/>
</dbReference>
<feature type="transmembrane region" description="Helical" evidence="3">
    <location>
        <begin position="289"/>
        <end position="310"/>
    </location>
</feature>
<protein>
    <recommendedName>
        <fullName evidence="4">Retrotransposon gag domain-containing protein</fullName>
    </recommendedName>
</protein>
<dbReference type="PANTHER" id="PTHR35046">
    <property type="entry name" value="ZINC KNUCKLE (CCHC-TYPE) FAMILY PROTEIN"/>
    <property type="match status" value="1"/>
</dbReference>
<sequence length="319" mass="36267">MSNQSQTLTYEELQVSNSALKAQVENLAKQVAQLTKMKLKMMDTPEESEEEQELEAHPLGDSNNNTRGSSNEKGATDFKVDLLTFEGKNDPDEFLEWLETVDRVFDFKDVPEDKKVKLVALKLRKYASTWWTNTATKRRRESKAPVKTWLKMRALMKKKFLPEQYVRDNFARLQQLRQGTRTVDDYTREFEELLMRVLEKMGSAKMKRRRGEWLRFGVVSGLEVCGVMRGMVLKEFGGRGIARGLGFILAVVRDRKEVVIEEYWGMGVEVILGTIWAVVVEGVGDGMGMLVAVCRMLALGVFGVASWGGFCRDKGMVGI</sequence>
<dbReference type="PANTHER" id="PTHR35046:SF26">
    <property type="entry name" value="RNA-DIRECTED DNA POLYMERASE"/>
    <property type="match status" value="1"/>
</dbReference>